<dbReference type="AlphaFoldDB" id="A0A195CXX5"/>
<reference evidence="7 8" key="1">
    <citation type="submission" date="2016-03" db="EMBL/GenBank/DDBJ databases">
        <title>Cyphomyrmex costatus WGS genome.</title>
        <authorList>
            <person name="Nygaard S."/>
            <person name="Hu H."/>
            <person name="Boomsma J."/>
            <person name="Zhang G."/>
        </authorList>
    </citation>
    <scope>NUCLEOTIDE SEQUENCE [LARGE SCALE GENOMIC DNA]</scope>
    <source>
        <strain evidence="7">MS0001</strain>
        <tissue evidence="7">Whole body</tissue>
    </source>
</reference>
<dbReference type="STRING" id="456900.A0A195CXX5"/>
<dbReference type="Pfam" id="PF01826">
    <property type="entry name" value="TIL"/>
    <property type="match status" value="1"/>
</dbReference>
<dbReference type="CDD" id="cd19941">
    <property type="entry name" value="TIL"/>
    <property type="match status" value="1"/>
</dbReference>
<accession>A0A195CXX5</accession>
<dbReference type="EMBL" id="KQ977141">
    <property type="protein sequence ID" value="KYN05432.1"/>
    <property type="molecule type" value="Genomic_DNA"/>
</dbReference>
<feature type="domain" description="TIL" evidence="6">
    <location>
        <begin position="25"/>
        <end position="78"/>
    </location>
</feature>
<evidence type="ECO:0000259" key="6">
    <source>
        <dbReference type="Pfam" id="PF01826"/>
    </source>
</evidence>
<dbReference type="InterPro" id="IPR036084">
    <property type="entry name" value="Ser_inhib-like_sf"/>
</dbReference>
<dbReference type="Proteomes" id="UP000078542">
    <property type="component" value="Unassembled WGS sequence"/>
</dbReference>
<dbReference type="PANTHER" id="PTHR23259:SF70">
    <property type="entry name" value="ACCESSORY GLAND PROTEIN ACP62F-RELATED"/>
    <property type="match status" value="1"/>
</dbReference>
<dbReference type="InterPro" id="IPR002919">
    <property type="entry name" value="TIL_dom"/>
</dbReference>
<dbReference type="InterPro" id="IPR051368">
    <property type="entry name" value="SerProtInhib-TIL_Domain"/>
</dbReference>
<dbReference type="Gene3D" id="2.10.25.10">
    <property type="entry name" value="Laminin"/>
    <property type="match status" value="1"/>
</dbReference>
<evidence type="ECO:0000313" key="7">
    <source>
        <dbReference type="EMBL" id="KYN05432.1"/>
    </source>
</evidence>
<evidence type="ECO:0000256" key="2">
    <source>
        <dbReference type="ARBA" id="ARBA00022690"/>
    </source>
</evidence>
<keyword evidence="4" id="KW-1015">Disulfide bond</keyword>
<dbReference type="SUPFAM" id="SSF57567">
    <property type="entry name" value="Serine protease inhibitors"/>
    <property type="match status" value="1"/>
</dbReference>
<keyword evidence="2" id="KW-0646">Protease inhibitor</keyword>
<sequence length="78" mass="8367">MSRASFVLFVMIGIICSTTIAQDQCGRNQEWTTCGSACPPSCNSPPNRACTLQCIIGCQCKRGYLRNSSGACVHSTQC</sequence>
<gene>
    <name evidence="7" type="ORF">ALC62_03717</name>
</gene>
<feature type="chain" id="PRO_5008270223" evidence="5">
    <location>
        <begin position="22"/>
        <end position="78"/>
    </location>
</feature>
<keyword evidence="5" id="KW-0732">Signal</keyword>
<dbReference type="OrthoDB" id="6236007at2759"/>
<dbReference type="KEGG" id="ccoa:108771737"/>
<dbReference type="GO" id="GO:0004867">
    <property type="term" value="F:serine-type endopeptidase inhibitor activity"/>
    <property type="evidence" value="ECO:0007669"/>
    <property type="project" value="UniProtKB-KW"/>
</dbReference>
<evidence type="ECO:0000256" key="1">
    <source>
        <dbReference type="ARBA" id="ARBA00007611"/>
    </source>
</evidence>
<comment type="similarity">
    <text evidence="1">Belongs to the serine protease inhibitor-like (TIL domain-containing) family.</text>
</comment>
<proteinExistence type="inferred from homology"/>
<dbReference type="FunFam" id="2.10.25.10:FF:000055">
    <property type="entry name" value="alpha-tectorin isoform X1"/>
    <property type="match status" value="1"/>
</dbReference>
<organism evidence="7 8">
    <name type="scientific">Cyphomyrmex costatus</name>
    <dbReference type="NCBI Taxonomy" id="456900"/>
    <lineage>
        <taxon>Eukaryota</taxon>
        <taxon>Metazoa</taxon>
        <taxon>Ecdysozoa</taxon>
        <taxon>Arthropoda</taxon>
        <taxon>Hexapoda</taxon>
        <taxon>Insecta</taxon>
        <taxon>Pterygota</taxon>
        <taxon>Neoptera</taxon>
        <taxon>Endopterygota</taxon>
        <taxon>Hymenoptera</taxon>
        <taxon>Apocrita</taxon>
        <taxon>Aculeata</taxon>
        <taxon>Formicoidea</taxon>
        <taxon>Formicidae</taxon>
        <taxon>Myrmicinae</taxon>
        <taxon>Cyphomyrmex</taxon>
    </lineage>
</organism>
<evidence type="ECO:0000256" key="5">
    <source>
        <dbReference type="SAM" id="SignalP"/>
    </source>
</evidence>
<keyword evidence="8" id="KW-1185">Reference proteome</keyword>
<keyword evidence="3" id="KW-0722">Serine protease inhibitor</keyword>
<feature type="signal peptide" evidence="5">
    <location>
        <begin position="1"/>
        <end position="21"/>
    </location>
</feature>
<evidence type="ECO:0000256" key="4">
    <source>
        <dbReference type="ARBA" id="ARBA00023157"/>
    </source>
</evidence>
<evidence type="ECO:0000256" key="3">
    <source>
        <dbReference type="ARBA" id="ARBA00022900"/>
    </source>
</evidence>
<dbReference type="PANTHER" id="PTHR23259">
    <property type="entry name" value="RIDDLE"/>
    <property type="match status" value="1"/>
</dbReference>
<protein>
    <submittedName>
        <fullName evidence="7">Chymotrypsin inhibitor</fullName>
    </submittedName>
</protein>
<name>A0A195CXX5_9HYME</name>
<evidence type="ECO:0000313" key="8">
    <source>
        <dbReference type="Proteomes" id="UP000078542"/>
    </source>
</evidence>